<sequence length="41" mass="5145">MAFRKQVMKKYLEQHRNRTVFSSREIETTEILFLLEQWDLE</sequence>
<accession>A0A2K8SVV6</accession>
<proteinExistence type="predicted"/>
<reference evidence="1 2" key="1">
    <citation type="submission" date="2017-11" db="EMBL/GenBank/DDBJ databases">
        <title>Complete genome of a free-living desiccation-tolerant cyanobacterium and its photosynthetic adaptation to extreme terrestrial habitat.</title>
        <authorList>
            <person name="Shang J."/>
        </authorList>
    </citation>
    <scope>NUCLEOTIDE SEQUENCE [LARGE SCALE GENOMIC DNA]</scope>
    <source>
        <strain evidence="1 2">CCNUN1</strain>
    </source>
</reference>
<keyword evidence="2" id="KW-1185">Reference proteome</keyword>
<dbReference type="AlphaFoldDB" id="A0A2K8SVV6"/>
<protein>
    <submittedName>
        <fullName evidence="1">Uncharacterized protein</fullName>
    </submittedName>
</protein>
<gene>
    <name evidence="1" type="ORF">COO91_05570</name>
</gene>
<name>A0A2K8SVV6_9NOSO</name>
<evidence type="ECO:0000313" key="1">
    <source>
        <dbReference type="EMBL" id="AUB39574.1"/>
    </source>
</evidence>
<dbReference type="EMBL" id="CP024785">
    <property type="protein sequence ID" value="AUB39574.1"/>
    <property type="molecule type" value="Genomic_DNA"/>
</dbReference>
<dbReference type="Proteomes" id="UP000232003">
    <property type="component" value="Chromosome"/>
</dbReference>
<evidence type="ECO:0000313" key="2">
    <source>
        <dbReference type="Proteomes" id="UP000232003"/>
    </source>
</evidence>
<organism evidence="1 2">
    <name type="scientific">Nostoc flagelliforme CCNUN1</name>
    <dbReference type="NCBI Taxonomy" id="2038116"/>
    <lineage>
        <taxon>Bacteria</taxon>
        <taxon>Bacillati</taxon>
        <taxon>Cyanobacteriota</taxon>
        <taxon>Cyanophyceae</taxon>
        <taxon>Nostocales</taxon>
        <taxon>Nostocaceae</taxon>
        <taxon>Nostoc</taxon>
    </lineage>
</organism>
<dbReference type="KEGG" id="nfl:COO91_05570"/>